<proteinExistence type="predicted"/>
<evidence type="ECO:0000256" key="1">
    <source>
        <dbReference type="SAM" id="Phobius"/>
    </source>
</evidence>
<dbReference type="AlphaFoldDB" id="A0A6C0AXN9"/>
<reference evidence="2" key="1">
    <citation type="journal article" date="2020" name="Nature">
        <title>Giant virus diversity and host interactions through global metagenomics.</title>
        <authorList>
            <person name="Schulz F."/>
            <person name="Roux S."/>
            <person name="Paez-Espino D."/>
            <person name="Jungbluth S."/>
            <person name="Walsh D.A."/>
            <person name="Denef V.J."/>
            <person name="McMahon K.D."/>
            <person name="Konstantinidis K.T."/>
            <person name="Eloe-Fadrosh E.A."/>
            <person name="Kyrpides N.C."/>
            <person name="Woyke T."/>
        </authorList>
    </citation>
    <scope>NUCLEOTIDE SEQUENCE</scope>
    <source>
        <strain evidence="2">GVMAG-S-ERX556022-25</strain>
    </source>
</reference>
<dbReference type="EMBL" id="MN738809">
    <property type="protein sequence ID" value="QHS84528.1"/>
    <property type="molecule type" value="Genomic_DNA"/>
</dbReference>
<protein>
    <submittedName>
        <fullName evidence="2">Uncharacterized protein</fullName>
    </submittedName>
</protein>
<feature type="transmembrane region" description="Helical" evidence="1">
    <location>
        <begin position="12"/>
        <end position="28"/>
    </location>
</feature>
<keyword evidence="1" id="KW-0472">Membrane</keyword>
<keyword evidence="1" id="KW-0812">Transmembrane</keyword>
<feature type="transmembrane region" description="Helical" evidence="1">
    <location>
        <begin position="43"/>
        <end position="74"/>
    </location>
</feature>
<evidence type="ECO:0000313" key="2">
    <source>
        <dbReference type="EMBL" id="QHS84528.1"/>
    </source>
</evidence>
<name>A0A6C0AXN9_9ZZZZ</name>
<sequence>MTLPYNFLQNKNNGSIMLGILLMGYLYLDTPIPFNFVLEKMSLFVTILLVIGVTCYLCINVNVYLAIIFVIVAYEVIRKSMKQNPKNINKKVRFYGNSESNSTVISEKLKESNTLEEEMVNKMVPVIKRDPPNPTPRYQALLPDLTGTAPIDYDGML</sequence>
<organism evidence="2">
    <name type="scientific">viral metagenome</name>
    <dbReference type="NCBI Taxonomy" id="1070528"/>
    <lineage>
        <taxon>unclassified sequences</taxon>
        <taxon>metagenomes</taxon>
        <taxon>organismal metagenomes</taxon>
    </lineage>
</organism>
<keyword evidence="1" id="KW-1133">Transmembrane helix</keyword>
<accession>A0A6C0AXN9</accession>